<organism evidence="1 2">
    <name type="scientific">Kwoniella dendrophila CBS 6074</name>
    <dbReference type="NCBI Taxonomy" id="1295534"/>
    <lineage>
        <taxon>Eukaryota</taxon>
        <taxon>Fungi</taxon>
        <taxon>Dikarya</taxon>
        <taxon>Basidiomycota</taxon>
        <taxon>Agaricomycotina</taxon>
        <taxon>Tremellomycetes</taxon>
        <taxon>Tremellales</taxon>
        <taxon>Cryptococcaceae</taxon>
        <taxon>Kwoniella</taxon>
    </lineage>
</organism>
<dbReference type="AlphaFoldDB" id="A0AAX4JZA8"/>
<sequence length="150" mass="17614">MKEIRGHMGATMLRDLDLYNNPMNRVITIKPQSRLSSLISKMTPGKNSNDDRNEIYYCQNVFNPDRHKTKAEDLKTLQRFIEGPYSDYMHNLKLDHPPMDAIGTLARDNHWNIAESNLSRSTIDQLHFLYEGHVRPREPEAEEEEEEEEE</sequence>
<dbReference type="Proteomes" id="UP001355207">
    <property type="component" value="Chromosome 7"/>
</dbReference>
<name>A0AAX4JZA8_9TREE</name>
<keyword evidence="2" id="KW-1185">Reference proteome</keyword>
<evidence type="ECO:0000313" key="2">
    <source>
        <dbReference type="Proteomes" id="UP001355207"/>
    </source>
</evidence>
<evidence type="ECO:0000313" key="1">
    <source>
        <dbReference type="EMBL" id="WWC90692.1"/>
    </source>
</evidence>
<dbReference type="EMBL" id="CP144104">
    <property type="protein sequence ID" value="WWC90692.1"/>
    <property type="molecule type" value="Genomic_DNA"/>
</dbReference>
<dbReference type="RefSeq" id="XP_066077455.1">
    <property type="nucleotide sequence ID" value="XM_066221358.1"/>
</dbReference>
<dbReference type="GeneID" id="91096299"/>
<proteinExistence type="predicted"/>
<protein>
    <submittedName>
        <fullName evidence="1">Uncharacterized protein</fullName>
    </submittedName>
</protein>
<gene>
    <name evidence="1" type="ORF">L201_005629</name>
</gene>
<accession>A0AAX4JZA8</accession>
<reference evidence="1 2" key="1">
    <citation type="submission" date="2024-01" db="EMBL/GenBank/DDBJ databases">
        <title>Comparative genomics of Cryptococcus and Kwoniella reveals pathogenesis evolution and contrasting modes of karyotype evolution via chromosome fusion or intercentromeric recombination.</title>
        <authorList>
            <person name="Coelho M.A."/>
            <person name="David-Palma M."/>
            <person name="Shea T."/>
            <person name="Bowers K."/>
            <person name="McGinley-Smith S."/>
            <person name="Mohammad A.W."/>
            <person name="Gnirke A."/>
            <person name="Yurkov A.M."/>
            <person name="Nowrousian M."/>
            <person name="Sun S."/>
            <person name="Cuomo C.A."/>
            <person name="Heitman J."/>
        </authorList>
    </citation>
    <scope>NUCLEOTIDE SEQUENCE [LARGE SCALE GENOMIC DNA]</scope>
    <source>
        <strain evidence="1 2">CBS 6074</strain>
    </source>
</reference>